<dbReference type="AlphaFoldDB" id="A0A0N0RXB3"/>
<proteinExistence type="predicted"/>
<dbReference type="OrthoDB" id="4367128at2759"/>
<sequence length="185" mass="20619">MKASYQPPFSTANDDQDDQVVSMQEKYAYGEHVGKVGWLTMRTRPDIAFAVNQLQRRTADPRKQDLEALSQLLRYLKGAPDYGVQLAIAKDGLVGYVDYSYNDCEDGKSTEAYIFYYAGAPVSWSSQKQDIVATGSTVAEYIVSIWGGVELPCMHACCLLQTEPFDICLLFAICCLLQLSNVQMV</sequence>
<dbReference type="CDD" id="cd09272">
    <property type="entry name" value="RNase_HI_RT_Ty1"/>
    <property type="match status" value="1"/>
</dbReference>
<dbReference type="EMBL" id="LHQQ01000439">
    <property type="protein sequence ID" value="KOS36522.1"/>
    <property type="molecule type" value="Genomic_DNA"/>
</dbReference>
<organism evidence="1 2">
    <name type="scientific">Penicillium nordicum</name>
    <dbReference type="NCBI Taxonomy" id="229535"/>
    <lineage>
        <taxon>Eukaryota</taxon>
        <taxon>Fungi</taxon>
        <taxon>Dikarya</taxon>
        <taxon>Ascomycota</taxon>
        <taxon>Pezizomycotina</taxon>
        <taxon>Eurotiomycetes</taxon>
        <taxon>Eurotiomycetidae</taxon>
        <taxon>Eurotiales</taxon>
        <taxon>Aspergillaceae</taxon>
        <taxon>Penicillium</taxon>
    </lineage>
</organism>
<name>A0A0N0RXB3_9EURO</name>
<dbReference type="Proteomes" id="UP000037696">
    <property type="component" value="Unassembled WGS sequence"/>
</dbReference>
<comment type="caution">
    <text evidence="1">The sequence shown here is derived from an EMBL/GenBank/DDBJ whole genome shotgun (WGS) entry which is preliminary data.</text>
</comment>
<gene>
    <name evidence="1" type="ORF">ACN38_g12729</name>
</gene>
<dbReference type="STRING" id="229535.A0A0N0RXB3"/>
<protein>
    <submittedName>
        <fullName evidence="1">Uncharacterized protein</fullName>
    </submittedName>
</protein>
<evidence type="ECO:0000313" key="1">
    <source>
        <dbReference type="EMBL" id="KOS36522.1"/>
    </source>
</evidence>
<evidence type="ECO:0000313" key="2">
    <source>
        <dbReference type="Proteomes" id="UP000037696"/>
    </source>
</evidence>
<dbReference type="PANTHER" id="PTHR11439">
    <property type="entry name" value="GAG-POL-RELATED RETROTRANSPOSON"/>
    <property type="match status" value="1"/>
</dbReference>
<keyword evidence="2" id="KW-1185">Reference proteome</keyword>
<feature type="non-terminal residue" evidence="1">
    <location>
        <position position="185"/>
    </location>
</feature>
<reference evidence="1 2" key="1">
    <citation type="submission" date="2015-08" db="EMBL/GenBank/DDBJ databases">
        <title>Genome sequencing of Penicillium nordicum.</title>
        <authorList>
            <person name="Nguyen H.D."/>
            <person name="Seifert K.A."/>
        </authorList>
    </citation>
    <scope>NUCLEOTIDE SEQUENCE [LARGE SCALE GENOMIC DNA]</scope>
    <source>
        <strain evidence="1 2">DAOMC 185683</strain>
    </source>
</reference>
<accession>A0A0N0RXB3</accession>